<gene>
    <name evidence="2" type="ORF">FOY51_07705</name>
</gene>
<name>A0A5A7SD48_9NOCA</name>
<feature type="transmembrane region" description="Helical" evidence="1">
    <location>
        <begin position="317"/>
        <end position="338"/>
    </location>
</feature>
<comment type="caution">
    <text evidence="2">The sequence shown here is derived from an EMBL/GenBank/DDBJ whole genome shotgun (WGS) entry which is preliminary data.</text>
</comment>
<feature type="transmembrane region" description="Helical" evidence="1">
    <location>
        <begin position="290"/>
        <end position="310"/>
    </location>
</feature>
<feature type="transmembrane region" description="Helical" evidence="1">
    <location>
        <begin position="224"/>
        <end position="243"/>
    </location>
</feature>
<evidence type="ECO:0000313" key="3">
    <source>
        <dbReference type="Proteomes" id="UP000322244"/>
    </source>
</evidence>
<keyword evidence="3" id="KW-1185">Reference proteome</keyword>
<accession>A0A5A7SD48</accession>
<feature type="transmembrane region" description="Helical" evidence="1">
    <location>
        <begin position="350"/>
        <end position="369"/>
    </location>
</feature>
<sequence length="596" mass="64408">MTALRAGERLVGLGTNKTLTCGVVALALIVRVWVAASGNFYWDDLILAGRAGTYSAFSPDLLLYDHDGHFMPGAFLLAKIVTAISPYNWTLPVITLVVLQALAAVAVLRLLRLILGNRPIVLAPLVFYLFSPLTLPSYSWWAAGLNSLPLQIGLAWVAGDALLLCRTGLRRHRVSGIAAFVVALLFFEKSVLIPFVAFAVVAVVYSVDGESAPLRATWRAARQLWIWSACVGAVWLATYLIVVDQPFTLASRSMAVGLLEHGISRGLLPTLIGGPWAWQRWQPSPPWADPSVLLIVLGWLGLVAAVVGSVRRKRRIVPILVAMAAYVLASEAAMVLTRSGPDTSYELGQTLRYVADSAVIIAIGAALIVRAPDRRARPHRLHRSAVVALVIAFLVSSLWSTRTFVDSWRDNPTTDYLATARASLAEHTDVPMLDMPVPTDVLLPFVYPNNLASRVFSPLPDRPQFATSTTELQSMDNKGHVVDADVSPTRAITQGPNPQCGYRVEGTTVARLPLDGPLADWEWTAQINYAASKDGELVVGLTDGKDVRVPVRQGLHQVYVRVIGSGDALRAYPITPGLSVCIAAGPVGGVLPDLPR</sequence>
<dbReference type="OrthoDB" id="3778510at2"/>
<dbReference type="AlphaFoldDB" id="A0A5A7SD48"/>
<dbReference type="EMBL" id="VLNY01000003">
    <property type="protein sequence ID" value="KAA0023299.1"/>
    <property type="molecule type" value="Genomic_DNA"/>
</dbReference>
<evidence type="ECO:0000256" key="1">
    <source>
        <dbReference type="SAM" id="Phobius"/>
    </source>
</evidence>
<dbReference type="RefSeq" id="WP_149429643.1">
    <property type="nucleotide sequence ID" value="NZ_VLNY01000003.1"/>
</dbReference>
<proteinExistence type="predicted"/>
<keyword evidence="1" id="KW-0812">Transmembrane</keyword>
<feature type="transmembrane region" description="Helical" evidence="1">
    <location>
        <begin position="177"/>
        <end position="204"/>
    </location>
</feature>
<dbReference type="Proteomes" id="UP000322244">
    <property type="component" value="Unassembled WGS sequence"/>
</dbReference>
<feature type="transmembrane region" description="Helical" evidence="1">
    <location>
        <begin position="21"/>
        <end position="42"/>
    </location>
</feature>
<evidence type="ECO:0008006" key="4">
    <source>
        <dbReference type="Google" id="ProtNLM"/>
    </source>
</evidence>
<feature type="transmembrane region" description="Helical" evidence="1">
    <location>
        <begin position="147"/>
        <end position="165"/>
    </location>
</feature>
<organism evidence="2 3">
    <name type="scientific">Antrihabitans cavernicola</name>
    <dbReference type="NCBI Taxonomy" id="2495913"/>
    <lineage>
        <taxon>Bacteria</taxon>
        <taxon>Bacillati</taxon>
        <taxon>Actinomycetota</taxon>
        <taxon>Actinomycetes</taxon>
        <taxon>Mycobacteriales</taxon>
        <taxon>Nocardiaceae</taxon>
        <taxon>Antrihabitans</taxon>
    </lineage>
</organism>
<keyword evidence="1" id="KW-1133">Transmembrane helix</keyword>
<evidence type="ECO:0000313" key="2">
    <source>
        <dbReference type="EMBL" id="KAA0023299.1"/>
    </source>
</evidence>
<feature type="transmembrane region" description="Helical" evidence="1">
    <location>
        <begin position="89"/>
        <end position="108"/>
    </location>
</feature>
<feature type="transmembrane region" description="Helical" evidence="1">
    <location>
        <begin position="255"/>
        <end position="278"/>
    </location>
</feature>
<feature type="transmembrane region" description="Helical" evidence="1">
    <location>
        <begin position="381"/>
        <end position="399"/>
    </location>
</feature>
<feature type="transmembrane region" description="Helical" evidence="1">
    <location>
        <begin position="120"/>
        <end position="141"/>
    </location>
</feature>
<protein>
    <recommendedName>
        <fullName evidence="4">DUF2079 domain-containing protein</fullName>
    </recommendedName>
</protein>
<keyword evidence="1" id="KW-0472">Membrane</keyword>
<reference evidence="2 3" key="1">
    <citation type="submission" date="2019-07" db="EMBL/GenBank/DDBJ databases">
        <title>Rhodococcus cavernicolus sp. nov., isolated from a cave.</title>
        <authorList>
            <person name="Lee S.D."/>
        </authorList>
    </citation>
    <scope>NUCLEOTIDE SEQUENCE [LARGE SCALE GENOMIC DNA]</scope>
    <source>
        <strain evidence="2 3">C1-24</strain>
    </source>
</reference>